<name>A0A383ARX9_9ZZZZ</name>
<dbReference type="GO" id="GO:0006779">
    <property type="term" value="P:porphyrin-containing compound biosynthetic process"/>
    <property type="evidence" value="ECO:0007669"/>
    <property type="project" value="InterPro"/>
</dbReference>
<reference evidence="1" key="1">
    <citation type="submission" date="2018-05" db="EMBL/GenBank/DDBJ databases">
        <authorList>
            <person name="Lanie J.A."/>
            <person name="Ng W.-L."/>
            <person name="Kazmierczak K.M."/>
            <person name="Andrzejewski T.M."/>
            <person name="Davidsen T.M."/>
            <person name="Wayne K.J."/>
            <person name="Tettelin H."/>
            <person name="Glass J.I."/>
            <person name="Rusch D."/>
            <person name="Podicherti R."/>
            <person name="Tsui H.-C.T."/>
            <person name="Winkler M.E."/>
        </authorList>
    </citation>
    <scope>NUCLEOTIDE SEQUENCE</scope>
</reference>
<dbReference type="SUPFAM" id="SSF102886">
    <property type="entry name" value="Coproporphyrinogen III oxidase"/>
    <property type="match status" value="1"/>
</dbReference>
<dbReference type="GO" id="GO:0004109">
    <property type="term" value="F:coproporphyrinogen oxidase activity"/>
    <property type="evidence" value="ECO:0007669"/>
    <property type="project" value="InterPro"/>
</dbReference>
<dbReference type="EMBL" id="UINC01194376">
    <property type="protein sequence ID" value="SVE10434.1"/>
    <property type="molecule type" value="Genomic_DNA"/>
</dbReference>
<protein>
    <submittedName>
        <fullName evidence="1">Uncharacterized protein</fullName>
    </submittedName>
</protein>
<sequence length="76" mass="8911">MKIKEKQKLTKEWFVKLQNIICNNIEQLEKEYGSKIKFKKSKWKLGEFRTIKGKVIEKGGVAFSNVVGKFSKKFAK</sequence>
<dbReference type="AlphaFoldDB" id="A0A383ARX9"/>
<evidence type="ECO:0000313" key="1">
    <source>
        <dbReference type="EMBL" id="SVE10434.1"/>
    </source>
</evidence>
<feature type="non-terminal residue" evidence="1">
    <location>
        <position position="76"/>
    </location>
</feature>
<accession>A0A383ARX9</accession>
<organism evidence="1">
    <name type="scientific">marine metagenome</name>
    <dbReference type="NCBI Taxonomy" id="408172"/>
    <lineage>
        <taxon>unclassified sequences</taxon>
        <taxon>metagenomes</taxon>
        <taxon>ecological metagenomes</taxon>
    </lineage>
</organism>
<dbReference type="InterPro" id="IPR036406">
    <property type="entry name" value="Coprogen_oxidase_aer_sf"/>
</dbReference>
<dbReference type="Gene3D" id="3.40.1500.10">
    <property type="entry name" value="Coproporphyrinogen III oxidase, aerobic"/>
    <property type="match status" value="1"/>
</dbReference>
<proteinExistence type="predicted"/>
<gene>
    <name evidence="1" type="ORF">METZ01_LOCUS463288</name>
</gene>